<gene>
    <name evidence="2" type="ORF">NPIL_659471</name>
</gene>
<dbReference type="Proteomes" id="UP000887013">
    <property type="component" value="Unassembled WGS sequence"/>
</dbReference>
<dbReference type="EMBL" id="BMAW01066947">
    <property type="protein sequence ID" value="GFT57361.1"/>
    <property type="molecule type" value="Genomic_DNA"/>
</dbReference>
<evidence type="ECO:0000313" key="2">
    <source>
        <dbReference type="EMBL" id="GFT57361.1"/>
    </source>
</evidence>
<keyword evidence="1" id="KW-0175">Coiled coil</keyword>
<evidence type="ECO:0000256" key="1">
    <source>
        <dbReference type="SAM" id="Coils"/>
    </source>
</evidence>
<feature type="coiled-coil region" evidence="1">
    <location>
        <begin position="416"/>
        <end position="474"/>
    </location>
</feature>
<comment type="caution">
    <text evidence="2">The sequence shown here is derived from an EMBL/GenBank/DDBJ whole genome shotgun (WGS) entry which is preliminary data.</text>
</comment>
<proteinExistence type="predicted"/>
<organism evidence="2 3">
    <name type="scientific">Nephila pilipes</name>
    <name type="common">Giant wood spider</name>
    <name type="synonym">Nephila maculata</name>
    <dbReference type="NCBI Taxonomy" id="299642"/>
    <lineage>
        <taxon>Eukaryota</taxon>
        <taxon>Metazoa</taxon>
        <taxon>Ecdysozoa</taxon>
        <taxon>Arthropoda</taxon>
        <taxon>Chelicerata</taxon>
        <taxon>Arachnida</taxon>
        <taxon>Araneae</taxon>
        <taxon>Araneomorphae</taxon>
        <taxon>Entelegynae</taxon>
        <taxon>Araneoidea</taxon>
        <taxon>Nephilidae</taxon>
        <taxon>Nephila</taxon>
    </lineage>
</organism>
<accession>A0A8X6PC99</accession>
<keyword evidence="3" id="KW-1185">Reference proteome</keyword>
<dbReference type="AlphaFoldDB" id="A0A8X6PC99"/>
<protein>
    <submittedName>
        <fullName evidence="2">Uncharacterized protein</fullName>
    </submittedName>
</protein>
<feature type="coiled-coil region" evidence="1">
    <location>
        <begin position="62"/>
        <end position="110"/>
    </location>
</feature>
<sequence length="513" mass="60934">PSELSEFEKRIQKNREERMAFIESLRITEAKEEFKEVVRSLMPSNVGRKKCSKNVIEETKAIIEAREELKAQKELMKEIAKRKLFQKRSIAEAETKLRKVLEEEELMKNKMKHKNSSEEVKLVELNKYEKMIKKNREERLKIIEYLKIAEAREEFKETMKSLYLPEPKRCISAPTRNSLRLEDIRRSKEEARAIITERKKELMKIIAEKKLIQERAIAEAEKELMKVIDDEELLKSEMKRKNLHEIKAKEEFEGTIGSLKPPNVPIRNSLRLERLIEAEKELMKEVAKKKFFQKRVVAEAEKELMKVIDEEELLKIKMKRKNLSLAELSEFEKGIQKNREEQMAFIDSPRITEDVELKKYEKMIEKNREEQMEIIEALRIAEAKEEFEETIRSLEPPKAKICTSIPTRSSLRLETVQRIKEETRAIIKERKKVETEKKLMKVIAKKKLIQERAIAEAEKELMKVIDDEELLKSKMKQKNLSEEVEPVELSEYEKTKQEKGEERMAILQFLEKY</sequence>
<feature type="non-terminal residue" evidence="2">
    <location>
        <position position="1"/>
    </location>
</feature>
<evidence type="ECO:0000313" key="3">
    <source>
        <dbReference type="Proteomes" id="UP000887013"/>
    </source>
</evidence>
<name>A0A8X6PC99_NEPPI</name>
<reference evidence="2" key="1">
    <citation type="submission" date="2020-08" db="EMBL/GenBank/DDBJ databases">
        <title>Multicomponent nature underlies the extraordinary mechanical properties of spider dragline silk.</title>
        <authorList>
            <person name="Kono N."/>
            <person name="Nakamura H."/>
            <person name="Mori M."/>
            <person name="Yoshida Y."/>
            <person name="Ohtoshi R."/>
            <person name="Malay A.D."/>
            <person name="Moran D.A.P."/>
            <person name="Tomita M."/>
            <person name="Numata K."/>
            <person name="Arakawa K."/>
        </authorList>
    </citation>
    <scope>NUCLEOTIDE SEQUENCE</scope>
</reference>
<dbReference type="OrthoDB" id="6437895at2759"/>